<keyword evidence="1 3" id="KW-0597">Phosphoprotein</keyword>
<dbReference type="SMART" id="SM00421">
    <property type="entry name" value="HTH_LUXR"/>
    <property type="match status" value="1"/>
</dbReference>
<dbReference type="Pfam" id="PF00072">
    <property type="entry name" value="Response_reg"/>
    <property type="match status" value="1"/>
</dbReference>
<sequence length="220" mass="24565">MFFEQLRVAMIRIALVEDEAIVRDTVSFLLEATDDLVLVGSFANVEEARQSLGRLHPDIVLVDIGLPDESGLALIRTVRPQLPRTEFLVLTVFDDDQHIVEAIQAGASGYLVKRDLPEHLITALRTVHQGGSWMSAGVARRALELFRRQLAPAAGLQTLTPREREILHLLAQGLSNAEIADRLHISVETVRTHIRHIYRKLQARNRAEAVSRLLQNPPSG</sequence>
<dbReference type="AlphaFoldDB" id="A0A1M6P2G8"/>
<gene>
    <name evidence="6" type="ORF">SAMN04488087_0002</name>
</gene>
<dbReference type="PROSITE" id="PS50110">
    <property type="entry name" value="RESPONSE_REGULATORY"/>
    <property type="match status" value="1"/>
</dbReference>
<dbReference type="SUPFAM" id="SSF46894">
    <property type="entry name" value="C-terminal effector domain of the bipartite response regulators"/>
    <property type="match status" value="1"/>
</dbReference>
<dbReference type="EMBL" id="FRAU01000001">
    <property type="protein sequence ID" value="SHK02110.1"/>
    <property type="molecule type" value="Genomic_DNA"/>
</dbReference>
<dbReference type="InterPro" id="IPR011006">
    <property type="entry name" value="CheY-like_superfamily"/>
</dbReference>
<dbReference type="InterPro" id="IPR058245">
    <property type="entry name" value="NreC/VraR/RcsB-like_REC"/>
</dbReference>
<dbReference type="GO" id="GO:0000160">
    <property type="term" value="P:phosphorelay signal transduction system"/>
    <property type="evidence" value="ECO:0007669"/>
    <property type="project" value="InterPro"/>
</dbReference>
<dbReference type="CDD" id="cd17535">
    <property type="entry name" value="REC_NarL-like"/>
    <property type="match status" value="1"/>
</dbReference>
<organism evidence="6 7">
    <name type="scientific">Rhodothermus profundi</name>
    <dbReference type="NCBI Taxonomy" id="633813"/>
    <lineage>
        <taxon>Bacteria</taxon>
        <taxon>Pseudomonadati</taxon>
        <taxon>Rhodothermota</taxon>
        <taxon>Rhodothermia</taxon>
        <taxon>Rhodothermales</taxon>
        <taxon>Rhodothermaceae</taxon>
        <taxon>Rhodothermus</taxon>
    </lineage>
</organism>
<dbReference type="Pfam" id="PF00196">
    <property type="entry name" value="GerE"/>
    <property type="match status" value="1"/>
</dbReference>
<dbReference type="SUPFAM" id="SSF52172">
    <property type="entry name" value="CheY-like"/>
    <property type="match status" value="1"/>
</dbReference>
<evidence type="ECO:0000313" key="6">
    <source>
        <dbReference type="EMBL" id="SHK02110.1"/>
    </source>
</evidence>
<protein>
    <submittedName>
        <fullName evidence="6">Two component transcriptional regulator, LuxR family</fullName>
    </submittedName>
</protein>
<dbReference type="Proteomes" id="UP000185812">
    <property type="component" value="Unassembled WGS sequence"/>
</dbReference>
<evidence type="ECO:0000259" key="5">
    <source>
        <dbReference type="PROSITE" id="PS50110"/>
    </source>
</evidence>
<dbReference type="InterPro" id="IPR039420">
    <property type="entry name" value="WalR-like"/>
</dbReference>
<dbReference type="CDD" id="cd06170">
    <property type="entry name" value="LuxR_C_like"/>
    <property type="match status" value="1"/>
</dbReference>
<proteinExistence type="predicted"/>
<dbReference type="PROSITE" id="PS00622">
    <property type="entry name" value="HTH_LUXR_1"/>
    <property type="match status" value="1"/>
</dbReference>
<reference evidence="7" key="1">
    <citation type="submission" date="2016-11" db="EMBL/GenBank/DDBJ databases">
        <authorList>
            <person name="Varghese N."/>
            <person name="Submissions S."/>
        </authorList>
    </citation>
    <scope>NUCLEOTIDE SEQUENCE [LARGE SCALE GENOMIC DNA]</scope>
    <source>
        <strain evidence="7">DSM 22212</strain>
    </source>
</reference>
<feature type="domain" description="HTH luxR-type" evidence="4">
    <location>
        <begin position="152"/>
        <end position="217"/>
    </location>
</feature>
<accession>A0A1M6P2G8</accession>
<keyword evidence="7" id="KW-1185">Reference proteome</keyword>
<keyword evidence="2" id="KW-0238">DNA-binding</keyword>
<dbReference type="STRING" id="633813.SAMN04488087_0002"/>
<dbReference type="GO" id="GO:0006355">
    <property type="term" value="P:regulation of DNA-templated transcription"/>
    <property type="evidence" value="ECO:0007669"/>
    <property type="project" value="InterPro"/>
</dbReference>
<dbReference type="InterPro" id="IPR016032">
    <property type="entry name" value="Sig_transdc_resp-reg_C-effctor"/>
</dbReference>
<dbReference type="SMART" id="SM00448">
    <property type="entry name" value="REC"/>
    <property type="match status" value="1"/>
</dbReference>
<dbReference type="PANTHER" id="PTHR43214">
    <property type="entry name" value="TWO-COMPONENT RESPONSE REGULATOR"/>
    <property type="match status" value="1"/>
</dbReference>
<evidence type="ECO:0000256" key="3">
    <source>
        <dbReference type="PROSITE-ProRule" id="PRU00169"/>
    </source>
</evidence>
<evidence type="ECO:0000256" key="1">
    <source>
        <dbReference type="ARBA" id="ARBA00022553"/>
    </source>
</evidence>
<dbReference type="GO" id="GO:0003677">
    <property type="term" value="F:DNA binding"/>
    <property type="evidence" value="ECO:0007669"/>
    <property type="project" value="UniProtKB-KW"/>
</dbReference>
<evidence type="ECO:0000313" key="7">
    <source>
        <dbReference type="Proteomes" id="UP000185812"/>
    </source>
</evidence>
<evidence type="ECO:0000259" key="4">
    <source>
        <dbReference type="PROSITE" id="PS50043"/>
    </source>
</evidence>
<dbReference type="InterPro" id="IPR001789">
    <property type="entry name" value="Sig_transdc_resp-reg_receiver"/>
</dbReference>
<evidence type="ECO:0000256" key="2">
    <source>
        <dbReference type="ARBA" id="ARBA00023125"/>
    </source>
</evidence>
<feature type="modified residue" description="4-aspartylphosphate" evidence="3">
    <location>
        <position position="63"/>
    </location>
</feature>
<dbReference type="Gene3D" id="3.40.50.2300">
    <property type="match status" value="1"/>
</dbReference>
<name>A0A1M6P2G8_9BACT</name>
<feature type="domain" description="Response regulatory" evidence="5">
    <location>
        <begin position="12"/>
        <end position="128"/>
    </location>
</feature>
<dbReference type="PROSITE" id="PS50043">
    <property type="entry name" value="HTH_LUXR_2"/>
    <property type="match status" value="1"/>
</dbReference>
<dbReference type="PRINTS" id="PR00038">
    <property type="entry name" value="HTHLUXR"/>
</dbReference>
<dbReference type="InterPro" id="IPR000792">
    <property type="entry name" value="Tscrpt_reg_LuxR_C"/>
</dbReference>